<dbReference type="Pfam" id="PF00501">
    <property type="entry name" value="AMP-binding"/>
    <property type="match status" value="1"/>
</dbReference>
<dbReference type="InterPro" id="IPR020845">
    <property type="entry name" value="AMP-binding_CS"/>
</dbReference>
<dbReference type="Proteomes" id="UP001203338">
    <property type="component" value="Unassembled WGS sequence"/>
</dbReference>
<comment type="subcellular location">
    <subcellularLocation>
        <location evidence="1">Membrane</location>
        <topology evidence="1">Peripheral membrane protein</topology>
    </subcellularLocation>
</comment>
<dbReference type="PROSITE" id="PS00455">
    <property type="entry name" value="AMP_BINDING"/>
    <property type="match status" value="1"/>
</dbReference>
<dbReference type="InterPro" id="IPR042099">
    <property type="entry name" value="ANL_N_sf"/>
</dbReference>
<dbReference type="InterPro" id="IPR025110">
    <property type="entry name" value="AMP-bd_C"/>
</dbReference>
<evidence type="ECO:0000313" key="10">
    <source>
        <dbReference type="EMBL" id="MCL6269948.1"/>
    </source>
</evidence>
<dbReference type="PANTHER" id="PTHR43767:SF8">
    <property type="entry name" value="LONG-CHAIN-FATTY-ACID--COA LIGASE"/>
    <property type="match status" value="1"/>
</dbReference>
<evidence type="ECO:0000256" key="6">
    <source>
        <dbReference type="ARBA" id="ARBA00039545"/>
    </source>
</evidence>
<evidence type="ECO:0000313" key="11">
    <source>
        <dbReference type="Proteomes" id="UP001203338"/>
    </source>
</evidence>
<sequence length="574" mass="63068">MNPSFWDDKRPSGVPSQAPTLDYGSLIELIDEAVSQFADRPAFTGIGHTLTYRDIDIQSANFAAWIQSHTDLKPGDRIAIQLPNLLQYPIVAYGALRAGLVIVNTNPLYTARELKHQLNDSGARAILFLDNFGHMVEEVVCDTPVKYLIRTALADVLPAPKRWIINSLVKYVKKLVVPYSLPTAISFRKTLEMGAKTSGYTPVSRTSEDIAILQYTGGTTGVAKGAMLTHGNLVGNMSQISSSLGQTRDDGELWLKAGEEIAIAPLPLYHIYAFIMNLMFFPYQGQHSVLIANPRDSNLFIKAIKSWDFTFFAGLNTLFVSLMENPEFHKLDFSHLKVTLSGGTALQDDVAKRWEEVTGCRVTEGYGLTECSPVVSVNPMGPQAQPGTAGLPVPSTDIKLVDDEGNAVAQGETGELCVRGVQVMKGYWGRAEATAEVISEDGWLKTGDVAKVEDDGFIRIVDRIKDMILVSGFNVYPNEIESIVSGHSKVVNCACIGVPDPKTGEAPRLYIIPTDSSLTEDEVIAWCREHMTAYKVPRKVVFRDELPVTPVGKILRKELKEEYRLSQEGVKAAS</sequence>
<dbReference type="Gene3D" id="3.40.50.12780">
    <property type="entry name" value="N-terminal domain of ligase-like"/>
    <property type="match status" value="1"/>
</dbReference>
<gene>
    <name evidence="10" type="ORF">M3P05_08355</name>
</gene>
<evidence type="ECO:0000256" key="7">
    <source>
        <dbReference type="ARBA" id="ARBA00042773"/>
    </source>
</evidence>
<proteinExistence type="predicted"/>
<dbReference type="PANTHER" id="PTHR43767">
    <property type="entry name" value="LONG-CHAIN-FATTY-ACID--COA LIGASE"/>
    <property type="match status" value="1"/>
</dbReference>
<evidence type="ECO:0000256" key="4">
    <source>
        <dbReference type="ARBA" id="ARBA00023136"/>
    </source>
</evidence>
<dbReference type="RefSeq" id="WP_249699068.1">
    <property type="nucleotide sequence ID" value="NZ_JAMFLX010000009.1"/>
</dbReference>
<evidence type="ECO:0000259" key="8">
    <source>
        <dbReference type="Pfam" id="PF00501"/>
    </source>
</evidence>
<dbReference type="Gene3D" id="3.30.300.30">
    <property type="match status" value="1"/>
</dbReference>
<dbReference type="EMBL" id="JAMFLX010000009">
    <property type="protein sequence ID" value="MCL6269948.1"/>
    <property type="molecule type" value="Genomic_DNA"/>
</dbReference>
<keyword evidence="11" id="KW-1185">Reference proteome</keyword>
<dbReference type="InterPro" id="IPR045851">
    <property type="entry name" value="AMP-bd_C_sf"/>
</dbReference>
<organism evidence="10 11">
    <name type="scientific">Parendozoicomonas callyspongiae</name>
    <dbReference type="NCBI Taxonomy" id="2942213"/>
    <lineage>
        <taxon>Bacteria</taxon>
        <taxon>Pseudomonadati</taxon>
        <taxon>Pseudomonadota</taxon>
        <taxon>Gammaproteobacteria</taxon>
        <taxon>Oceanospirillales</taxon>
        <taxon>Endozoicomonadaceae</taxon>
        <taxon>Parendozoicomonas</taxon>
    </lineage>
</organism>
<keyword evidence="3" id="KW-0436">Ligase</keyword>
<reference evidence="10 11" key="1">
    <citation type="submission" date="2022-05" db="EMBL/GenBank/DDBJ databases">
        <authorList>
            <person name="Park J.-S."/>
        </authorList>
    </citation>
    <scope>NUCLEOTIDE SEQUENCE [LARGE SCALE GENOMIC DNA]</scope>
    <source>
        <strain evidence="10 11">2012CJ34-2</strain>
    </source>
</reference>
<comment type="pathway">
    <text evidence="2">Lipid metabolism; fatty acid beta-oxidation.</text>
</comment>
<evidence type="ECO:0000256" key="3">
    <source>
        <dbReference type="ARBA" id="ARBA00022598"/>
    </source>
</evidence>
<dbReference type="EC" id="6.2.1.3" evidence="5"/>
<comment type="caution">
    <text evidence="10">The sequence shown here is derived from an EMBL/GenBank/DDBJ whole genome shotgun (WGS) entry which is preliminary data.</text>
</comment>
<evidence type="ECO:0000256" key="2">
    <source>
        <dbReference type="ARBA" id="ARBA00005005"/>
    </source>
</evidence>
<dbReference type="Pfam" id="PF13193">
    <property type="entry name" value="AMP-binding_C"/>
    <property type="match status" value="1"/>
</dbReference>
<name>A0ABT0PF52_9GAMM</name>
<protein>
    <recommendedName>
        <fullName evidence="6">Long-chain-fatty-acid--CoA ligase</fullName>
        <ecNumber evidence="5">6.2.1.3</ecNumber>
    </recommendedName>
    <alternativeName>
        <fullName evidence="7">Long-chain acyl-CoA synthetase</fullName>
    </alternativeName>
</protein>
<accession>A0ABT0PF52</accession>
<evidence type="ECO:0000256" key="1">
    <source>
        <dbReference type="ARBA" id="ARBA00004170"/>
    </source>
</evidence>
<dbReference type="SUPFAM" id="SSF56801">
    <property type="entry name" value="Acetyl-CoA synthetase-like"/>
    <property type="match status" value="1"/>
</dbReference>
<evidence type="ECO:0000256" key="5">
    <source>
        <dbReference type="ARBA" id="ARBA00026121"/>
    </source>
</evidence>
<feature type="domain" description="AMP-binding enzyme C-terminal" evidence="9">
    <location>
        <begin position="479"/>
        <end position="553"/>
    </location>
</feature>
<evidence type="ECO:0000259" key="9">
    <source>
        <dbReference type="Pfam" id="PF13193"/>
    </source>
</evidence>
<dbReference type="InterPro" id="IPR050237">
    <property type="entry name" value="ATP-dep_AMP-bd_enzyme"/>
</dbReference>
<keyword evidence="4" id="KW-0472">Membrane</keyword>
<feature type="domain" description="AMP-dependent synthetase/ligase" evidence="8">
    <location>
        <begin position="31"/>
        <end position="428"/>
    </location>
</feature>
<dbReference type="CDD" id="cd05936">
    <property type="entry name" value="FC-FACS_FadD_like"/>
    <property type="match status" value="1"/>
</dbReference>
<dbReference type="InterPro" id="IPR000873">
    <property type="entry name" value="AMP-dep_synth/lig_dom"/>
</dbReference>